<reference evidence="8 9" key="1">
    <citation type="journal article" date="2019" name="Nat. Microbiol.">
        <title>Wide diversity of methane and short-chain alkane metabolisms in uncultured archaea.</title>
        <authorList>
            <person name="Borrel G."/>
            <person name="Adam P.S."/>
            <person name="McKay L.J."/>
            <person name="Chen L.X."/>
            <person name="Sierra-Garcia I.N."/>
            <person name="Sieber C.M."/>
            <person name="Letourneur Q."/>
            <person name="Ghozlane A."/>
            <person name="Andersen G.L."/>
            <person name="Li W.J."/>
            <person name="Hallam S.J."/>
            <person name="Muyzer G."/>
            <person name="de Oliveira V.M."/>
            <person name="Inskeep W.P."/>
            <person name="Banfield J.F."/>
            <person name="Gribaldo S."/>
        </authorList>
    </citation>
    <scope>NUCLEOTIDE SEQUENCE [LARGE SCALE GENOMIC DNA]</scope>
    <source>
        <strain evidence="8">NM1b</strain>
    </source>
</reference>
<accession>A0A520KWV4</accession>
<keyword evidence="3" id="KW-1003">Cell membrane</keyword>
<evidence type="ECO:0000256" key="3">
    <source>
        <dbReference type="ARBA" id="ARBA00022475"/>
    </source>
</evidence>
<keyword evidence="5 7" id="KW-1133">Transmembrane helix</keyword>
<evidence type="ECO:0000256" key="6">
    <source>
        <dbReference type="ARBA" id="ARBA00023136"/>
    </source>
</evidence>
<comment type="similarity">
    <text evidence="2">Belongs to the UPF0718 family.</text>
</comment>
<evidence type="ECO:0000313" key="9">
    <source>
        <dbReference type="Proteomes" id="UP000320766"/>
    </source>
</evidence>
<feature type="transmembrane region" description="Helical" evidence="7">
    <location>
        <begin position="55"/>
        <end position="77"/>
    </location>
</feature>
<evidence type="ECO:0000256" key="7">
    <source>
        <dbReference type="SAM" id="Phobius"/>
    </source>
</evidence>
<evidence type="ECO:0000313" key="8">
    <source>
        <dbReference type="EMBL" id="RZN69767.1"/>
    </source>
</evidence>
<feature type="transmembrane region" description="Helical" evidence="7">
    <location>
        <begin position="273"/>
        <end position="294"/>
    </location>
</feature>
<keyword evidence="4 7" id="KW-0812">Transmembrane</keyword>
<evidence type="ECO:0000256" key="5">
    <source>
        <dbReference type="ARBA" id="ARBA00022989"/>
    </source>
</evidence>
<feature type="transmembrane region" description="Helical" evidence="7">
    <location>
        <begin position="89"/>
        <end position="108"/>
    </location>
</feature>
<feature type="transmembrane region" description="Helical" evidence="7">
    <location>
        <begin position="20"/>
        <end position="43"/>
    </location>
</feature>
<dbReference type="PANTHER" id="PTHR34184:SF4">
    <property type="entry name" value="UPF0718 PROTEIN YCGR"/>
    <property type="match status" value="1"/>
</dbReference>
<evidence type="ECO:0000256" key="1">
    <source>
        <dbReference type="ARBA" id="ARBA00004651"/>
    </source>
</evidence>
<evidence type="ECO:0000256" key="2">
    <source>
        <dbReference type="ARBA" id="ARBA00006386"/>
    </source>
</evidence>
<dbReference type="AlphaFoldDB" id="A0A520KWV4"/>
<dbReference type="PANTHER" id="PTHR34184">
    <property type="entry name" value="UPF0718 PROTEIN YCGR"/>
    <property type="match status" value="1"/>
</dbReference>
<name>A0A520KWV4_9EURY</name>
<evidence type="ECO:0000256" key="4">
    <source>
        <dbReference type="ARBA" id="ARBA00022692"/>
    </source>
</evidence>
<gene>
    <name evidence="8" type="ORF">EF807_04135</name>
</gene>
<sequence>MMTDMLFKVVENVWHYTEEASPWLLFGFLFAGILKAFIPSEILLKYLGGNRLRSVLTATLVGIPLPLCSCGVIPTGLSLYEQGASKPSTLAFLIATPATSITSIFLVFGMLGWRFTVAGIATSFCVAVITGLLAGVILKGHTPPTPACSPTDQNLRSPPLRDKMKTVFRYGFIDMIDDIGLYILVGLIGAGIIAAMIPPEIVGAYLGGSASLIIMVLLATPMYICSTGSVPFVASLIAKGMNPAAGLVVLIVGPATNLSTMLVIGKTMGKKTAILYTTSIIVLSVLIAYSFHLVGWL</sequence>
<proteinExistence type="inferred from homology"/>
<protein>
    <submittedName>
        <fullName evidence="8">Permease</fullName>
    </submittedName>
</protein>
<dbReference type="GO" id="GO:0005886">
    <property type="term" value="C:plasma membrane"/>
    <property type="evidence" value="ECO:0007669"/>
    <property type="project" value="UniProtKB-SubCell"/>
</dbReference>
<feature type="transmembrane region" description="Helical" evidence="7">
    <location>
        <begin position="244"/>
        <end position="264"/>
    </location>
</feature>
<comment type="subcellular location">
    <subcellularLocation>
        <location evidence="1">Cell membrane</location>
        <topology evidence="1">Multi-pass membrane protein</topology>
    </subcellularLocation>
</comment>
<feature type="transmembrane region" description="Helical" evidence="7">
    <location>
        <begin position="115"/>
        <end position="137"/>
    </location>
</feature>
<dbReference type="Proteomes" id="UP000320766">
    <property type="component" value="Unassembled WGS sequence"/>
</dbReference>
<dbReference type="Pfam" id="PF03773">
    <property type="entry name" value="ArsP_1"/>
    <property type="match status" value="1"/>
</dbReference>
<comment type="caution">
    <text evidence="8">The sequence shown here is derived from an EMBL/GenBank/DDBJ whole genome shotgun (WGS) entry which is preliminary data.</text>
</comment>
<feature type="transmembrane region" description="Helical" evidence="7">
    <location>
        <begin position="204"/>
        <end position="224"/>
    </location>
</feature>
<dbReference type="InterPro" id="IPR005524">
    <property type="entry name" value="DUF318"/>
</dbReference>
<dbReference type="EMBL" id="RXIL01000068">
    <property type="protein sequence ID" value="RZN69767.1"/>
    <property type="molecule type" value="Genomic_DNA"/>
</dbReference>
<dbReference type="InterPro" id="IPR052923">
    <property type="entry name" value="UPF0718"/>
</dbReference>
<feature type="transmembrane region" description="Helical" evidence="7">
    <location>
        <begin position="179"/>
        <end position="197"/>
    </location>
</feature>
<keyword evidence="6 7" id="KW-0472">Membrane</keyword>
<organism evidence="8 9">
    <name type="scientific">Candidatus Methanolliviera hydrocarbonicum</name>
    <dbReference type="NCBI Taxonomy" id="2491085"/>
    <lineage>
        <taxon>Archaea</taxon>
        <taxon>Methanobacteriati</taxon>
        <taxon>Methanobacteriota</taxon>
        <taxon>Candidatus Methanoliparia</taxon>
        <taxon>Candidatus Methanoliparales</taxon>
        <taxon>Candidatus Methanollivieraceae</taxon>
        <taxon>Candidatus Methanolliviera</taxon>
    </lineage>
</organism>